<dbReference type="EMBL" id="CP069280">
    <property type="protein sequence ID" value="QRI52112.1"/>
    <property type="molecule type" value="Genomic_DNA"/>
</dbReference>
<evidence type="ECO:0000256" key="1">
    <source>
        <dbReference type="SAM" id="MobiDB-lite"/>
    </source>
</evidence>
<name>A0ABD7CGB5_CLOBO</name>
<feature type="compositionally biased region" description="Polar residues" evidence="1">
    <location>
        <begin position="1"/>
        <end position="11"/>
    </location>
</feature>
<dbReference type="RefSeq" id="WP_041350197.1">
    <property type="nucleotide sequence ID" value="NZ_CP069280.1"/>
</dbReference>
<evidence type="ECO:0000313" key="2">
    <source>
        <dbReference type="EMBL" id="QRI52112.1"/>
    </source>
</evidence>
<sequence length="187" mass="21862">MINSISNSQPYLNIKGSTKKNDIEQNNQTEDNKFKKYLSDYVPKYTGDEGMPKKCDYKEMTVFEKRIFDDYMQTDFLYGVSYEDFKKTLCGFPPVDAPKSIIEAYQNTISKYPENQRKKIMGELSYLESPNDNLDMGTIIRNAIDHCKLVEIITGQSQKHRENLYEDFLNEFNKVNTIDTSHRKTTL</sequence>
<protein>
    <submittedName>
        <fullName evidence="2">Uncharacterized protein</fullName>
    </submittedName>
</protein>
<gene>
    <name evidence="2" type="ORF">JQS73_11735</name>
</gene>
<dbReference type="AlphaFoldDB" id="A0ABD7CGB5"/>
<feature type="region of interest" description="Disordered" evidence="1">
    <location>
        <begin position="1"/>
        <end position="28"/>
    </location>
</feature>
<evidence type="ECO:0000313" key="3">
    <source>
        <dbReference type="Proteomes" id="UP000663464"/>
    </source>
</evidence>
<dbReference type="Proteomes" id="UP000663464">
    <property type="component" value="Chromosome"/>
</dbReference>
<accession>A0ABD7CGB5</accession>
<organism evidence="2 3">
    <name type="scientific">Clostridium botulinum</name>
    <dbReference type="NCBI Taxonomy" id="1491"/>
    <lineage>
        <taxon>Bacteria</taxon>
        <taxon>Bacillati</taxon>
        <taxon>Bacillota</taxon>
        <taxon>Clostridia</taxon>
        <taxon>Eubacteriales</taxon>
        <taxon>Clostridiaceae</taxon>
        <taxon>Clostridium</taxon>
    </lineage>
</organism>
<proteinExistence type="predicted"/>
<reference evidence="2 3" key="1">
    <citation type="journal article" date="2014" name="J. Infect. Dis.">
        <title>Molecular characterization of a novel botulinum neurotoxin type H gene.</title>
        <authorList>
            <person name="Dover N."/>
            <person name="Barash J.R."/>
            <person name="Hill K.K."/>
            <person name="Xie G."/>
            <person name="Arnon S.S."/>
        </authorList>
    </citation>
    <scope>NUCLEOTIDE SEQUENCE [LARGE SCALE GENOMIC DNA]</scope>
    <source>
        <strain evidence="2 3">IBCA10-7060</strain>
    </source>
</reference>